<feature type="compositionally biased region" description="Basic and acidic residues" evidence="1">
    <location>
        <begin position="617"/>
        <end position="626"/>
    </location>
</feature>
<dbReference type="AlphaFoldDB" id="A0A182T8A6"/>
<feature type="compositionally biased region" description="Low complexity" evidence="1">
    <location>
        <begin position="660"/>
        <end position="672"/>
    </location>
</feature>
<evidence type="ECO:0000313" key="2">
    <source>
        <dbReference type="EnsemblMetazoa" id="AMAM021633-PA"/>
    </source>
</evidence>
<dbReference type="VEuPathDB" id="VectorBase:AMAM021633"/>
<feature type="region of interest" description="Disordered" evidence="1">
    <location>
        <begin position="746"/>
        <end position="769"/>
    </location>
</feature>
<feature type="region of interest" description="Disordered" evidence="1">
    <location>
        <begin position="693"/>
        <end position="729"/>
    </location>
</feature>
<sequence>MLPVYYGLLRMCCQQSRLLTRQLAAHQNLQWAFKNITPHPTQYPLAVDELFRLMTLFAQRHPDASEAEQRDVTIFRRTTLTAYLNGLDARVSWGTLIAALRILVDNEDDRLYVVLNGGITLCFDALHTLHSMYHEATACHVFGDLQELLTEVILLISTLRASSREQKKRPQPALMKGLPDAVRRLATLLNTFNPPEMRNLALEVLKELVKCAPPDIITTVLVPLLTSCHAPHVHHLIHPANSMVGTVAPTTSTAASAAATSSSIGPLGSYFPRRGMKAAWPPVSKNTPRPPKAMIQMNIPQAQICEKGMDKDFDLALELFYRPYHEFLDIMFRVAVTSNHFSEPLVHLSLLTGIEAVVLHFNIFAKFWVGIYNNKTTHRYAEMLIKNPLLIDYIDNVLRDERLSLNDPIIANFIEIYYPKIKSRLVVPRLLESICQLLPDKNNLEDICGDLQAIRIIGQRTGIPSSVKSALQHSLHAVLTKFKDEIYSDEIPTKKRKVTVPHITIHPVVRSPSAAAATTQGTESALMTAATSSEPDGSLAKSTRLKESIPPSIEITVQNKAGASLGLAAGSVIKPPTTTEGPSTATASTSASTVPASEAVDSKLPSTSAQQQLQHGAGDDKERNVKNDGSSSGKAGGDDQTSSESTSPKVMETGTAGSDQNQQQHQQQKQQEQYLRNLVKDIESHIELIFECLDDDDGDNTNEANIQQPSYDESDERNPDARRNPATKGTVATILPAQHELNATVSTKRPTDGTEQCDDSVVVSSSNSGGCQPLSAVELMAAGIMETGDQTAVRHNVDAERDTSDSSSSSKLQKKTIAQESKDLVISTACDVAAEESTTGRKDTDKDHSARKPEVSPDKEDKQSMPPNAVSIED</sequence>
<feature type="region of interest" description="Disordered" evidence="1">
    <location>
        <begin position="832"/>
        <end position="874"/>
    </location>
</feature>
<evidence type="ECO:0000256" key="1">
    <source>
        <dbReference type="SAM" id="MobiDB-lite"/>
    </source>
</evidence>
<reference evidence="2" key="2">
    <citation type="submission" date="2020-05" db="UniProtKB">
        <authorList>
            <consortium name="EnsemblMetazoa"/>
        </authorList>
    </citation>
    <scope>IDENTIFICATION</scope>
    <source>
        <strain evidence="2">maculatus3</strain>
    </source>
</reference>
<organism evidence="2 3">
    <name type="scientific">Anopheles maculatus</name>
    <dbReference type="NCBI Taxonomy" id="74869"/>
    <lineage>
        <taxon>Eukaryota</taxon>
        <taxon>Metazoa</taxon>
        <taxon>Ecdysozoa</taxon>
        <taxon>Arthropoda</taxon>
        <taxon>Hexapoda</taxon>
        <taxon>Insecta</taxon>
        <taxon>Pterygota</taxon>
        <taxon>Neoptera</taxon>
        <taxon>Endopterygota</taxon>
        <taxon>Diptera</taxon>
        <taxon>Nematocera</taxon>
        <taxon>Culicoidea</taxon>
        <taxon>Culicidae</taxon>
        <taxon>Anophelinae</taxon>
        <taxon>Anopheles</taxon>
        <taxon>Anopheles maculatus group</taxon>
    </lineage>
</organism>
<proteinExistence type="predicted"/>
<keyword evidence="3" id="KW-1185">Reference proteome</keyword>
<dbReference type="Proteomes" id="UP000075901">
    <property type="component" value="Unassembled WGS sequence"/>
</dbReference>
<feature type="compositionally biased region" description="Polar residues" evidence="1">
    <location>
        <begin position="604"/>
        <end position="614"/>
    </location>
</feature>
<feature type="region of interest" description="Disordered" evidence="1">
    <location>
        <begin position="797"/>
        <end position="820"/>
    </location>
</feature>
<reference evidence="3" key="1">
    <citation type="submission" date="2013-09" db="EMBL/GenBank/DDBJ databases">
        <title>The Genome Sequence of Anopheles maculatus species B.</title>
        <authorList>
            <consortium name="The Broad Institute Genomics Platform"/>
            <person name="Neafsey D.E."/>
            <person name="Besansky N."/>
            <person name="Howell P."/>
            <person name="Walton C."/>
            <person name="Young S.K."/>
            <person name="Zeng Q."/>
            <person name="Gargeya S."/>
            <person name="Fitzgerald M."/>
            <person name="Haas B."/>
            <person name="Abouelleil A."/>
            <person name="Allen A.W."/>
            <person name="Alvarado L."/>
            <person name="Arachchi H.M."/>
            <person name="Berlin A.M."/>
            <person name="Chapman S.B."/>
            <person name="Gainer-Dewar J."/>
            <person name="Goldberg J."/>
            <person name="Griggs A."/>
            <person name="Gujja S."/>
            <person name="Hansen M."/>
            <person name="Howarth C."/>
            <person name="Imamovic A."/>
            <person name="Ireland A."/>
            <person name="Larimer J."/>
            <person name="McCowan C."/>
            <person name="Murphy C."/>
            <person name="Pearson M."/>
            <person name="Poon T.W."/>
            <person name="Priest M."/>
            <person name="Roberts A."/>
            <person name="Saif S."/>
            <person name="Shea T."/>
            <person name="Sisk P."/>
            <person name="Sykes S."/>
            <person name="Wortman J."/>
            <person name="Nusbaum C."/>
            <person name="Birren B."/>
        </authorList>
    </citation>
    <scope>NUCLEOTIDE SEQUENCE [LARGE SCALE GENOMIC DNA]</scope>
    <source>
        <strain evidence="3">maculatus3</strain>
    </source>
</reference>
<evidence type="ECO:0000313" key="3">
    <source>
        <dbReference type="Proteomes" id="UP000075901"/>
    </source>
</evidence>
<feature type="compositionally biased region" description="Low complexity" evidence="1">
    <location>
        <begin position="573"/>
        <end position="599"/>
    </location>
</feature>
<name>A0A182T8A6_9DIPT</name>
<protein>
    <submittedName>
        <fullName evidence="2">Uncharacterized protein</fullName>
    </submittedName>
</protein>
<accession>A0A182T8A6</accession>
<dbReference type="InterPro" id="IPR016024">
    <property type="entry name" value="ARM-type_fold"/>
</dbReference>
<feature type="compositionally biased region" description="Basic and acidic residues" evidence="1">
    <location>
        <begin position="838"/>
        <end position="863"/>
    </location>
</feature>
<feature type="compositionally biased region" description="Polar residues" evidence="1">
    <location>
        <begin position="701"/>
        <end position="711"/>
    </location>
</feature>
<dbReference type="EnsemblMetazoa" id="AMAM021633-RA">
    <property type="protein sequence ID" value="AMAM021633-PA"/>
    <property type="gene ID" value="AMAM021633"/>
</dbReference>
<feature type="region of interest" description="Disordered" evidence="1">
    <location>
        <begin position="573"/>
        <end position="672"/>
    </location>
</feature>
<dbReference type="SUPFAM" id="SSF48371">
    <property type="entry name" value="ARM repeat"/>
    <property type="match status" value="1"/>
</dbReference>